<dbReference type="AlphaFoldDB" id="A0A8H6S1E5"/>
<name>A0A8H6S1E5_9AGAR</name>
<reference evidence="1" key="1">
    <citation type="submission" date="2020-05" db="EMBL/GenBank/DDBJ databases">
        <title>Mycena genomes resolve the evolution of fungal bioluminescence.</title>
        <authorList>
            <person name="Tsai I.J."/>
        </authorList>
    </citation>
    <scope>NUCLEOTIDE SEQUENCE</scope>
    <source>
        <strain evidence="1">171206Taipei</strain>
    </source>
</reference>
<dbReference type="EMBL" id="JACAZF010000014">
    <property type="protein sequence ID" value="KAF7290543.1"/>
    <property type="molecule type" value="Genomic_DNA"/>
</dbReference>
<comment type="caution">
    <text evidence="1">The sequence shown here is derived from an EMBL/GenBank/DDBJ whole genome shotgun (WGS) entry which is preliminary data.</text>
</comment>
<dbReference type="OrthoDB" id="4473276at2759"/>
<sequence length="244" mass="27693">MATKFRFSTGVMTAEEAKEFGWETPIPINAFWDDIQYSVARSFIDAFTGPELDALPLDTSGSVSLPQKLELLLGILRARLEKEEAESQAAHTKSLYESDYDRWYDLQLAMYAYEDALNLYHEAEERVRMMVQTRPEGLSNAGPSHMLAGTLVRAKKYAEAEEVEKPVCAWMDQHPRLGKDSPQAINSRRFIIQAIWFQGAARRAEAERLIAELQEIVEGMGAGKFAIYQEEERKLNADLLVELV</sequence>
<proteinExistence type="predicted"/>
<dbReference type="GeneID" id="59351921"/>
<gene>
    <name evidence="1" type="ORF">MIND_01294400</name>
</gene>
<organism evidence="1 2">
    <name type="scientific">Mycena indigotica</name>
    <dbReference type="NCBI Taxonomy" id="2126181"/>
    <lineage>
        <taxon>Eukaryota</taxon>
        <taxon>Fungi</taxon>
        <taxon>Dikarya</taxon>
        <taxon>Basidiomycota</taxon>
        <taxon>Agaricomycotina</taxon>
        <taxon>Agaricomycetes</taxon>
        <taxon>Agaricomycetidae</taxon>
        <taxon>Agaricales</taxon>
        <taxon>Marasmiineae</taxon>
        <taxon>Mycenaceae</taxon>
        <taxon>Mycena</taxon>
    </lineage>
</organism>
<evidence type="ECO:0000313" key="2">
    <source>
        <dbReference type="Proteomes" id="UP000636479"/>
    </source>
</evidence>
<evidence type="ECO:0000313" key="1">
    <source>
        <dbReference type="EMBL" id="KAF7290543.1"/>
    </source>
</evidence>
<dbReference type="Proteomes" id="UP000636479">
    <property type="component" value="Unassembled WGS sequence"/>
</dbReference>
<accession>A0A8H6S1E5</accession>
<protein>
    <submittedName>
        <fullName evidence="1">Uncharacterized protein</fullName>
    </submittedName>
</protein>
<keyword evidence="2" id="KW-1185">Reference proteome</keyword>
<dbReference type="RefSeq" id="XP_037213903.1">
    <property type="nucleotide sequence ID" value="XM_037369405.1"/>
</dbReference>